<dbReference type="AlphaFoldDB" id="A0AA40HFA1"/>
<name>A0AA40HFA1_CNENI</name>
<evidence type="ECO:0000256" key="1">
    <source>
        <dbReference type="SAM" id="MobiDB-lite"/>
    </source>
</evidence>
<reference evidence="2" key="1">
    <citation type="submission" date="2023-06" db="EMBL/GenBank/DDBJ databases">
        <title>Reference genome for the Northern bat (Eptesicus nilssonii), a most northern bat species.</title>
        <authorList>
            <person name="Laine V.N."/>
            <person name="Pulliainen A.T."/>
            <person name="Lilley T.M."/>
        </authorList>
    </citation>
    <scope>NUCLEOTIDE SEQUENCE</scope>
    <source>
        <strain evidence="2">BLF_Eptnil</strain>
        <tissue evidence="2">Kidney</tissue>
    </source>
</reference>
<proteinExistence type="predicted"/>
<sequence length="127" mass="13628">MRWGRGSPQSLSFDVYPALPLGVVGGGPHLALSLSSTLFSHGRSHTQKLSSLNIGSSVTINGTPAMSFISPMSSLPPSEEQQLTSSPLPSEEQQLPKQPAPASQRSHHCCEQRPSEEMPPTEEQLLL</sequence>
<gene>
    <name evidence="2" type="ORF">QTO34_010391</name>
</gene>
<evidence type="ECO:0000313" key="2">
    <source>
        <dbReference type="EMBL" id="KAK1330205.1"/>
    </source>
</evidence>
<comment type="caution">
    <text evidence="2">The sequence shown here is derived from an EMBL/GenBank/DDBJ whole genome shotgun (WGS) entry which is preliminary data.</text>
</comment>
<dbReference type="EMBL" id="JAULJE010000021">
    <property type="protein sequence ID" value="KAK1330205.1"/>
    <property type="molecule type" value="Genomic_DNA"/>
</dbReference>
<feature type="region of interest" description="Disordered" evidence="1">
    <location>
        <begin position="68"/>
        <end position="127"/>
    </location>
</feature>
<dbReference type="Proteomes" id="UP001177744">
    <property type="component" value="Unassembled WGS sequence"/>
</dbReference>
<keyword evidence="3" id="KW-1185">Reference proteome</keyword>
<feature type="compositionally biased region" description="Polar residues" evidence="1">
    <location>
        <begin position="68"/>
        <end position="104"/>
    </location>
</feature>
<evidence type="ECO:0000313" key="3">
    <source>
        <dbReference type="Proteomes" id="UP001177744"/>
    </source>
</evidence>
<protein>
    <submittedName>
        <fullName evidence="2">Uncharacterized protein</fullName>
    </submittedName>
</protein>
<accession>A0AA40HFA1</accession>
<organism evidence="2 3">
    <name type="scientific">Cnephaeus nilssonii</name>
    <name type="common">Northern bat</name>
    <name type="synonym">Eptesicus nilssonii</name>
    <dbReference type="NCBI Taxonomy" id="3371016"/>
    <lineage>
        <taxon>Eukaryota</taxon>
        <taxon>Metazoa</taxon>
        <taxon>Chordata</taxon>
        <taxon>Craniata</taxon>
        <taxon>Vertebrata</taxon>
        <taxon>Euteleostomi</taxon>
        <taxon>Mammalia</taxon>
        <taxon>Eutheria</taxon>
        <taxon>Laurasiatheria</taxon>
        <taxon>Chiroptera</taxon>
        <taxon>Yangochiroptera</taxon>
        <taxon>Vespertilionidae</taxon>
        <taxon>Cnephaeus</taxon>
    </lineage>
</organism>